<protein>
    <recommendedName>
        <fullName evidence="5">Imelysin-like domain-containing protein</fullName>
    </recommendedName>
</protein>
<feature type="domain" description="Imelysin-like" evidence="5">
    <location>
        <begin position="53"/>
        <end position="190"/>
    </location>
</feature>
<feature type="region of interest" description="Disordered" evidence="3">
    <location>
        <begin position="235"/>
        <end position="270"/>
    </location>
</feature>
<organism evidence="6 7">
    <name type="scientific">Vitreoscilla filiformis</name>
    <dbReference type="NCBI Taxonomy" id="63"/>
    <lineage>
        <taxon>Bacteria</taxon>
        <taxon>Pseudomonadati</taxon>
        <taxon>Pseudomonadota</taxon>
        <taxon>Betaproteobacteria</taxon>
        <taxon>Neisseriales</taxon>
        <taxon>Neisseriaceae</taxon>
        <taxon>Vitreoscilla</taxon>
    </lineage>
</organism>
<keyword evidence="7" id="KW-1185">Reference proteome</keyword>
<dbReference type="Proteomes" id="UP000199729">
    <property type="component" value="Chromosome"/>
</dbReference>
<dbReference type="KEGG" id="vff:VITFI_CDS0364"/>
<sequence>MMWKKVGAAALMLVTAWSTQAQTDWRNQAIPAYSVPTFVRMQDTHWYAPRVVEFVRRVEALKQTLDAHCDGNELVIPVRQAWRDTLTAWDRLGTVAIGPLVERRTARRLDFQPARAELIEQAIGASAQNQLDMDQVGSAARGLPALEWLLWSSPYQPAARQSRRSRPAASARATARAKAKAKASAKSPSKPKASAKGKRAEVWIELPQFAGSAQMLEQLALHLPEGFVQVSLKTTKKPAAKTNAKPGKSSAKPAARRAAKPNRARNTRGRAARVLAAPPPPGWATSGASRTAQPGACRFAQALVADMHAEAMALAEGFAKRIEAPGDERVMTERLTESLNQWVGGLEQLRMQALERPVLDMAPNNPRARPRLPRQLSGASALDRQARWSALRTLAVSEGLATPAPDTGLISIETLLRSQGRIDLADKLEEAAKEVDRTLEESLPNTPESLQAASRALATLGSLVSTEVAKALGVSMGFSDADGD</sequence>
<feature type="compositionally biased region" description="Basic residues" evidence="3">
    <location>
        <begin position="254"/>
        <end position="270"/>
    </location>
</feature>
<evidence type="ECO:0000256" key="3">
    <source>
        <dbReference type="SAM" id="MobiDB-lite"/>
    </source>
</evidence>
<proteinExistence type="predicted"/>
<evidence type="ECO:0000256" key="2">
    <source>
        <dbReference type="ARBA" id="ARBA00022729"/>
    </source>
</evidence>
<dbReference type="InterPro" id="IPR018976">
    <property type="entry name" value="Imelysin-like"/>
</dbReference>
<evidence type="ECO:0000256" key="1">
    <source>
        <dbReference type="ARBA" id="ARBA00004196"/>
    </source>
</evidence>
<dbReference type="Pfam" id="PF09375">
    <property type="entry name" value="Peptidase_M75"/>
    <property type="match status" value="1"/>
</dbReference>
<gene>
    <name evidence="6" type="ORF">VITFI_CDS0364</name>
</gene>
<feature type="compositionally biased region" description="Low complexity" evidence="3">
    <location>
        <begin position="240"/>
        <end position="253"/>
    </location>
</feature>
<evidence type="ECO:0000313" key="6">
    <source>
        <dbReference type="EMBL" id="ASM76143.1"/>
    </source>
</evidence>
<evidence type="ECO:0000259" key="5">
    <source>
        <dbReference type="Pfam" id="PF09375"/>
    </source>
</evidence>
<evidence type="ECO:0000313" key="7">
    <source>
        <dbReference type="Proteomes" id="UP000199729"/>
    </source>
</evidence>
<dbReference type="GO" id="GO:0030313">
    <property type="term" value="C:cell envelope"/>
    <property type="evidence" value="ECO:0007669"/>
    <property type="project" value="UniProtKB-SubCell"/>
</dbReference>
<keyword evidence="2 4" id="KW-0732">Signal</keyword>
<feature type="compositionally biased region" description="Low complexity" evidence="3">
    <location>
        <begin position="184"/>
        <end position="194"/>
    </location>
</feature>
<name>A0A221KBE2_VITFI</name>
<feature type="signal peptide" evidence="4">
    <location>
        <begin position="1"/>
        <end position="21"/>
    </location>
</feature>
<dbReference type="InterPro" id="IPR038352">
    <property type="entry name" value="Imelysin_sf"/>
</dbReference>
<dbReference type="AlphaFoldDB" id="A0A221KBE2"/>
<dbReference type="EMBL" id="CP022423">
    <property type="protein sequence ID" value="ASM76143.1"/>
    <property type="molecule type" value="Genomic_DNA"/>
</dbReference>
<reference evidence="6 7" key="1">
    <citation type="submission" date="2017-07" db="EMBL/GenBank/DDBJ databases">
        <title>Complete Genome Sequence of the cosmetic ferment Vitreoscilla filiformis (ATCC15551).</title>
        <authorList>
            <person name="Contreras S."/>
            <person name="Sagory-Zalkind P."/>
            <person name="Blanquart H."/>
            <person name="Iltis A."/>
            <person name="Morand S.C."/>
        </authorList>
    </citation>
    <scope>NUCLEOTIDE SEQUENCE [LARGE SCALE GENOMIC DNA]</scope>
    <source>
        <strain evidence="6 7">ATCC 15551</strain>
    </source>
</reference>
<comment type="subcellular location">
    <subcellularLocation>
        <location evidence="1">Cell envelope</location>
    </subcellularLocation>
</comment>
<dbReference type="Gene3D" id="1.20.1420.20">
    <property type="entry name" value="M75 peptidase, HXXE motif"/>
    <property type="match status" value="1"/>
</dbReference>
<feature type="region of interest" description="Disordered" evidence="3">
    <location>
        <begin position="159"/>
        <end position="199"/>
    </location>
</feature>
<evidence type="ECO:0000256" key="4">
    <source>
        <dbReference type="SAM" id="SignalP"/>
    </source>
</evidence>
<accession>A0A221KBE2</accession>
<feature type="chain" id="PRO_5013121219" description="Imelysin-like domain-containing protein" evidence="4">
    <location>
        <begin position="22"/>
        <end position="484"/>
    </location>
</feature>